<dbReference type="EMBL" id="CM000882">
    <property type="protein sequence ID" value="PNT66504.1"/>
    <property type="molecule type" value="Genomic_DNA"/>
</dbReference>
<name>A0A2K2CWV3_BRADI</name>
<dbReference type="AlphaFoldDB" id="A0A2K2CWV3"/>
<gene>
    <name evidence="3" type="ORF">BRADI_3g13291v3</name>
</gene>
<feature type="region of interest" description="Disordered" evidence="1">
    <location>
        <begin position="304"/>
        <end position="323"/>
    </location>
</feature>
<feature type="compositionally biased region" description="Pro residues" evidence="1">
    <location>
        <begin position="1"/>
        <end position="10"/>
    </location>
</feature>
<evidence type="ECO:0000256" key="2">
    <source>
        <dbReference type="SAM" id="Phobius"/>
    </source>
</evidence>
<keyword evidence="2" id="KW-0812">Transmembrane</keyword>
<keyword evidence="5" id="KW-1185">Reference proteome</keyword>
<dbReference type="GO" id="GO:0009834">
    <property type="term" value="P:plant-type secondary cell wall biogenesis"/>
    <property type="evidence" value="ECO:0007669"/>
    <property type="project" value="InterPro"/>
</dbReference>
<dbReference type="InParanoid" id="A0A2K2CWV3"/>
<evidence type="ECO:0000313" key="3">
    <source>
        <dbReference type="EMBL" id="PNT66504.1"/>
    </source>
</evidence>
<reference evidence="3" key="2">
    <citation type="submission" date="2017-06" db="EMBL/GenBank/DDBJ databases">
        <title>WGS assembly of Brachypodium distachyon.</title>
        <authorList>
            <consortium name="The International Brachypodium Initiative"/>
            <person name="Lucas S."/>
            <person name="Harmon-Smith M."/>
            <person name="Lail K."/>
            <person name="Tice H."/>
            <person name="Grimwood J."/>
            <person name="Bruce D."/>
            <person name="Barry K."/>
            <person name="Shu S."/>
            <person name="Lindquist E."/>
            <person name="Wang M."/>
            <person name="Pitluck S."/>
            <person name="Vogel J.P."/>
            <person name="Garvin D.F."/>
            <person name="Mockler T.C."/>
            <person name="Schmutz J."/>
            <person name="Rokhsar D."/>
            <person name="Bevan M.W."/>
        </authorList>
    </citation>
    <scope>NUCLEOTIDE SEQUENCE</scope>
    <source>
        <strain evidence="3">Bd21</strain>
    </source>
</reference>
<dbReference type="PANTHER" id="PTHR35697:SF1">
    <property type="entry name" value="PROTEIN TRACHEARY ELEMENT DIFFERENTIATION-RELATED 7"/>
    <property type="match status" value="1"/>
</dbReference>
<reference evidence="3 4" key="1">
    <citation type="journal article" date="2010" name="Nature">
        <title>Genome sequencing and analysis of the model grass Brachypodium distachyon.</title>
        <authorList>
            <consortium name="International Brachypodium Initiative"/>
        </authorList>
    </citation>
    <scope>NUCLEOTIDE SEQUENCE [LARGE SCALE GENOMIC DNA]</scope>
    <source>
        <strain evidence="3 4">Bd21</strain>
    </source>
</reference>
<accession>A0A2K2CWV3</accession>
<organism evidence="3">
    <name type="scientific">Brachypodium distachyon</name>
    <name type="common">Purple false brome</name>
    <name type="synonym">Trachynia distachya</name>
    <dbReference type="NCBI Taxonomy" id="15368"/>
    <lineage>
        <taxon>Eukaryota</taxon>
        <taxon>Viridiplantae</taxon>
        <taxon>Streptophyta</taxon>
        <taxon>Embryophyta</taxon>
        <taxon>Tracheophyta</taxon>
        <taxon>Spermatophyta</taxon>
        <taxon>Magnoliopsida</taxon>
        <taxon>Liliopsida</taxon>
        <taxon>Poales</taxon>
        <taxon>Poaceae</taxon>
        <taxon>BOP clade</taxon>
        <taxon>Pooideae</taxon>
        <taxon>Stipodae</taxon>
        <taxon>Brachypodieae</taxon>
        <taxon>Brachypodium</taxon>
    </lineage>
</organism>
<keyword evidence="2" id="KW-1133">Transmembrane helix</keyword>
<evidence type="ECO:0000313" key="5">
    <source>
        <dbReference type="Proteomes" id="UP000008810"/>
    </source>
</evidence>
<dbReference type="PRINTS" id="PR01217">
    <property type="entry name" value="PRICHEXTENSN"/>
</dbReference>
<dbReference type="OrthoDB" id="785473at2759"/>
<feature type="compositionally biased region" description="Low complexity" evidence="1">
    <location>
        <begin position="11"/>
        <end position="21"/>
    </location>
</feature>
<feature type="transmembrane region" description="Helical" evidence="2">
    <location>
        <begin position="157"/>
        <end position="180"/>
    </location>
</feature>
<dbReference type="InterPro" id="IPR044950">
    <property type="entry name" value="TED6/7"/>
</dbReference>
<dbReference type="FunCoup" id="A0A2K2CWV3">
    <property type="interactions" value="493"/>
</dbReference>
<keyword evidence="2" id="KW-0472">Membrane</keyword>
<dbReference type="EnsemblPlants" id="PNT66504">
    <property type="protein sequence ID" value="PNT66504"/>
    <property type="gene ID" value="BRADI_3g13291v3"/>
</dbReference>
<dbReference type="PANTHER" id="PTHR35697">
    <property type="entry name" value="OS08G0108300 PROTEIN"/>
    <property type="match status" value="1"/>
</dbReference>
<dbReference type="ExpressionAtlas" id="A0A2K2CWV3">
    <property type="expression patterns" value="baseline and differential"/>
</dbReference>
<sequence>MAFNPNPPGLGFPFPFNSPLNTNAPPNPFGPRPLPPRPQAPPPPRPPPPPPPRRAPPPPTQPPPPRRAPPPPTQPPPPRRAPPPPQPPPPPRRAPPPPTQPPPPPRRAPPPPSPPPPPRRAPPPPSPPIRPPPPHPLAPPPPPISPPPPPPSPPHHMVIIVVFVSIGGLLLLACLAAFCWHKKKGRKTERKAEVLNFSDHVHVHKSTMSGPEDSKVVRLTVDEDVKFQEAVKKSEAVGEASSNAAAGLAPYHSTWFWHKKHESKEEQKAELINVTGHIHVDEKIVEGPDGKKIEILSEDEDVRFEEADNEEVSGKSKTRITKF</sequence>
<protein>
    <submittedName>
        <fullName evidence="3 4">Uncharacterized protein</fullName>
    </submittedName>
</protein>
<feature type="region of interest" description="Disordered" evidence="1">
    <location>
        <begin position="1"/>
        <end position="149"/>
    </location>
</feature>
<reference evidence="4" key="3">
    <citation type="submission" date="2018-08" db="UniProtKB">
        <authorList>
            <consortium name="EnsemblPlants"/>
        </authorList>
    </citation>
    <scope>IDENTIFICATION</scope>
    <source>
        <strain evidence="4">cv. Bd21</strain>
    </source>
</reference>
<evidence type="ECO:0000313" key="4">
    <source>
        <dbReference type="EnsemblPlants" id="PNT66504"/>
    </source>
</evidence>
<dbReference type="Proteomes" id="UP000008810">
    <property type="component" value="Chromosome 3"/>
</dbReference>
<dbReference type="Gramene" id="PNT66504">
    <property type="protein sequence ID" value="PNT66504"/>
    <property type="gene ID" value="BRADI_3g13291v3"/>
</dbReference>
<proteinExistence type="predicted"/>
<feature type="compositionally biased region" description="Pro residues" evidence="1">
    <location>
        <begin position="25"/>
        <end position="149"/>
    </location>
</feature>
<dbReference type="STRING" id="15368.A0A2K2CWV3"/>
<evidence type="ECO:0000256" key="1">
    <source>
        <dbReference type="SAM" id="MobiDB-lite"/>
    </source>
</evidence>